<feature type="compositionally biased region" description="Pro residues" evidence="1">
    <location>
        <begin position="192"/>
        <end position="206"/>
    </location>
</feature>
<dbReference type="RefSeq" id="WP_268756749.1">
    <property type="nucleotide sequence ID" value="NZ_CP113836.1"/>
</dbReference>
<keyword evidence="4" id="KW-1185">Reference proteome</keyword>
<proteinExistence type="predicted"/>
<organism evidence="3 4">
    <name type="scientific">Amycolatopsis cynarae</name>
    <dbReference type="NCBI Taxonomy" id="2995223"/>
    <lineage>
        <taxon>Bacteria</taxon>
        <taxon>Bacillati</taxon>
        <taxon>Actinomycetota</taxon>
        <taxon>Actinomycetes</taxon>
        <taxon>Pseudonocardiales</taxon>
        <taxon>Pseudonocardiaceae</taxon>
        <taxon>Amycolatopsis</taxon>
    </lineage>
</organism>
<sequence length="297" mass="31727">MFSKRSPKDTNRATASRRVRVLSRRLDEARDVHRLATDPLLGAVTADRFRISITRTLWFFLALGLGFTTTGVHDFLAGHLAPTDPLWWGAWLTEPALAGILVTLLRWESTMLAHGIKVTEKPVRYLKRVLLAATLVANVWAGLAPSRGTVSKGMVFFHLTIPIVVFLLAEVMPVIQQHCTTAREQAATSKPAPAPVPVPAPAPAPAPEVQAETPAPRPAPTPSPAPEPVPTQPKASTMAKLPAGVRTTITRVTEAAHAAGRAVTADDLTAAVALPEAMVTTLVAELNTTVNHHPVSA</sequence>
<protein>
    <recommendedName>
        <fullName evidence="5">DUF2637 domain-containing protein</fullName>
    </recommendedName>
</protein>
<evidence type="ECO:0000256" key="1">
    <source>
        <dbReference type="SAM" id="MobiDB-lite"/>
    </source>
</evidence>
<evidence type="ECO:0000256" key="2">
    <source>
        <dbReference type="SAM" id="Phobius"/>
    </source>
</evidence>
<reference evidence="3" key="1">
    <citation type="submission" date="2022-11" db="EMBL/GenBank/DDBJ databases">
        <authorList>
            <person name="Mo P."/>
        </authorList>
    </citation>
    <scope>NUCLEOTIDE SEQUENCE</scope>
    <source>
        <strain evidence="3">HUAS 11-8</strain>
    </source>
</reference>
<evidence type="ECO:0008006" key="5">
    <source>
        <dbReference type="Google" id="ProtNLM"/>
    </source>
</evidence>
<gene>
    <name evidence="3" type="ORF">ORV05_02025</name>
</gene>
<feature type="transmembrane region" description="Helical" evidence="2">
    <location>
        <begin position="86"/>
        <end position="105"/>
    </location>
</feature>
<keyword evidence="2" id="KW-0472">Membrane</keyword>
<feature type="region of interest" description="Disordered" evidence="1">
    <location>
        <begin position="185"/>
        <end position="241"/>
    </location>
</feature>
<keyword evidence="2" id="KW-0812">Transmembrane</keyword>
<evidence type="ECO:0000313" key="3">
    <source>
        <dbReference type="EMBL" id="WAL66617.1"/>
    </source>
</evidence>
<accession>A0ABY7B2W0</accession>
<feature type="transmembrane region" description="Helical" evidence="2">
    <location>
        <begin position="125"/>
        <end position="143"/>
    </location>
</feature>
<feature type="compositionally biased region" description="Pro residues" evidence="1">
    <location>
        <begin position="215"/>
        <end position="231"/>
    </location>
</feature>
<evidence type="ECO:0000313" key="4">
    <source>
        <dbReference type="Proteomes" id="UP001163203"/>
    </source>
</evidence>
<dbReference type="Proteomes" id="UP001163203">
    <property type="component" value="Chromosome"/>
</dbReference>
<feature type="transmembrane region" description="Helical" evidence="2">
    <location>
        <begin position="57"/>
        <end position="80"/>
    </location>
</feature>
<feature type="transmembrane region" description="Helical" evidence="2">
    <location>
        <begin position="155"/>
        <end position="175"/>
    </location>
</feature>
<keyword evidence="2" id="KW-1133">Transmembrane helix</keyword>
<dbReference type="EMBL" id="CP113836">
    <property type="protein sequence ID" value="WAL66617.1"/>
    <property type="molecule type" value="Genomic_DNA"/>
</dbReference>
<name>A0ABY7B2W0_9PSEU</name>